<keyword evidence="5" id="KW-1185">Reference proteome</keyword>
<evidence type="ECO:0000259" key="3">
    <source>
        <dbReference type="Pfam" id="PF01345"/>
    </source>
</evidence>
<evidence type="ECO:0000256" key="1">
    <source>
        <dbReference type="SAM" id="MobiDB-lite"/>
    </source>
</evidence>
<dbReference type="Pfam" id="PF01345">
    <property type="entry name" value="DUF11"/>
    <property type="match status" value="2"/>
</dbReference>
<evidence type="ECO:0000313" key="5">
    <source>
        <dbReference type="Proteomes" id="UP000664795"/>
    </source>
</evidence>
<sequence length="1747" mass="184785">MHFSISMWLFISLFAYLPGTAPAQTGPTSSTFIDPRDTLRRQLEDEKRRTLDPLLGTVPYERLTAAREKILKDRRQGVISQAGIPGVTWQERGPNNFSGRIRTAIFDLSDAARKRVWAGTLSSGLWQTNDITDPNATWTPLSDTWENTVVTAIAADPSNPQIVYVATGDWYGNKPGGGIWKTTTGGTNWTRLSSTIPINTGSYPSLGRAFNYVQRLVVTSSGQVFAATQYGVVRSADGGSTWQFALSPNMGVGFGTSTGQYYNDFVNDLEVASDGILYASFNPGRVFKSTSTAGTSWTEITPATGGERTELAVSLATSGAGQVLYAVARAYNNVNYNQDIKWFKKSVNAGVSWIDVAIPVPYPNAYFTVGNGYVNMDITAHPTDPNIIYAGGGYGLFRSVDNGAAWTMLTETPTNNFLYNQTGLQCTPGGTGFINTSDRGIFWSADGANAAVATPTIVSRTTGFKAGEAYTVALKGSPGSNYFMANVQPEGIITMTAPNGSTGTSNGTLWGTGSTNTPYIDTNEPRIQIFSGYNSVNVYDGANYQQIFTINNSPFTADYDSQANTLYTYDYVNSQHIIRRTTGIGTSPTNATMVLTGVTDQLSYLKLGTDRTALFAGSTAGALYKLTNLAQSTPTLVRIDNGVFGQGTISCIDVGATDSELLVTLSNYGMQSVWYTTDGGDSWVGKDQINYGLPDVPVRTAMFNPQNRQQVLLGTDLGIWSTTTIQAGNPGWGLMNGALPPIRVNQLRYRASDGRIAAATVGRGIWTTDAFAIPYTLPTVAITALSNTSLCASSTLAVSFNTTGTFGASNQFEVWLSDASGSFANQRKLGSGTSSPISVTLPITFNALPYGTNYQLKLLATDPDILSEASMPMAIGDMTGANVVDRNNNSGGWTICVGSQATLSLKARTYYNNNTPAERYQWTKDGVLISGATSASYTATQAGVYAGSVVQAGCTQIAYSYNLGFANSPSAVISPSSYEQVQCTSQFVNLSAMYAGDNAAYQWSKDGVIIPSATQLTYSLNQSGRYGLLIRDQACTLQTSTLDYQFGTSIVAAIYFYTPSDSLICTGYTTEATMYVGNSGKYSAFQWYRNGVLIPGATNYYYYAPGPGAYSALVKQGTCQTFTNTLTRAYATQIPVSIRYLGGNSLCTGESRTLYAQSASNSSFRWQLNGVDIPGATSSQYTVVSSGTYSVRDSIGRVCGAVSDPMSFTFSNAIQPKLVASGNNVTEICSPTSLFHAEYYYGISTLSGYTYQWQQDGVDLSGATNPSLYVATTGLYKVRITNGACSGLSKGIYIRIGSNPKPLINYETLEKCANNAIQLRYNYGYSSIQWKRNGVLIPDATQGIHYATQSGRYSVGVVNGCTGESDPVGIKIGEPVAATIAGAGLVSAGQTALLPISFSGPAPWSFTLSNGQSATAITQNPYLMPVSPTATTTYAISSVVNACGTGTTAGSAVVTVGTGNADVSLGMAVSTRTPRVGDVVSYSLNVTNAGPTDAAGLQLQSLLPAGVSFLDAPSPGVTHSNGLVSVAAGSVPAGTTSSFVFRATITAPGTLATAAQITASQTPDPDSQPNSGTGDGQDDAAQADLRTADQSGPFVVSANPNQVPLPKLRGNQPPVSPSAVELSLQMDLDKLVANVTQQEVVTATLTVRNRGGIPATGVVVQVLLPNGVPMPAAQTGWQAVNAQTLNGYLNTIPAGGSATLKLLWRPAGEGVLKAQILDVIETPYASTPGNGYVLGEKDDVQARIRVR</sequence>
<feature type="domain" description="DUF11" evidence="3">
    <location>
        <begin position="1633"/>
        <end position="1703"/>
    </location>
</feature>
<evidence type="ECO:0000256" key="2">
    <source>
        <dbReference type="SAM" id="SignalP"/>
    </source>
</evidence>
<dbReference type="Gene3D" id="2.60.40.10">
    <property type="entry name" value="Immunoglobulins"/>
    <property type="match status" value="1"/>
</dbReference>
<evidence type="ECO:0000313" key="4">
    <source>
        <dbReference type="EMBL" id="MBO0932035.1"/>
    </source>
</evidence>
<feature type="region of interest" description="Disordered" evidence="1">
    <location>
        <begin position="1592"/>
        <end position="1616"/>
    </location>
</feature>
<name>A0A939K193_9BACT</name>
<dbReference type="Gene3D" id="2.130.10.10">
    <property type="entry name" value="YVTN repeat-like/Quinoprotein amine dehydrogenase"/>
    <property type="match status" value="2"/>
</dbReference>
<dbReference type="InterPro" id="IPR001434">
    <property type="entry name" value="OmcB-like_DUF11"/>
</dbReference>
<dbReference type="InterPro" id="IPR015943">
    <property type="entry name" value="WD40/YVTN_repeat-like_dom_sf"/>
</dbReference>
<dbReference type="RefSeq" id="WP_207336007.1">
    <property type="nucleotide sequence ID" value="NZ_JAFMYU010000010.1"/>
</dbReference>
<dbReference type="SUPFAM" id="SSF110296">
    <property type="entry name" value="Oligoxyloglucan reducing end-specific cellobiohydrolase"/>
    <property type="match status" value="1"/>
</dbReference>
<comment type="caution">
    <text evidence="4">The sequence shown here is derived from an EMBL/GenBank/DDBJ whole genome shotgun (WGS) entry which is preliminary data.</text>
</comment>
<keyword evidence="2" id="KW-0732">Signal</keyword>
<dbReference type="InterPro" id="IPR013783">
    <property type="entry name" value="Ig-like_fold"/>
</dbReference>
<accession>A0A939K193</accession>
<feature type="signal peptide" evidence="2">
    <location>
        <begin position="1"/>
        <end position="23"/>
    </location>
</feature>
<gene>
    <name evidence="4" type="ORF">J2I48_13575</name>
</gene>
<dbReference type="EMBL" id="JAFMYU010000010">
    <property type="protein sequence ID" value="MBO0932035.1"/>
    <property type="molecule type" value="Genomic_DNA"/>
</dbReference>
<proteinExistence type="predicted"/>
<reference evidence="4 5" key="1">
    <citation type="submission" date="2021-03" db="EMBL/GenBank/DDBJ databases">
        <title>Fibrella sp. HMF5036 genome sequencing and assembly.</title>
        <authorList>
            <person name="Kang H."/>
            <person name="Kim H."/>
            <person name="Bae S."/>
            <person name="Joh K."/>
        </authorList>
    </citation>
    <scope>NUCLEOTIDE SEQUENCE [LARGE SCALE GENOMIC DNA]</scope>
    <source>
        <strain evidence="4 5">HMF5036</strain>
    </source>
</reference>
<organism evidence="4 5">
    <name type="scientific">Fibrella aquatilis</name>
    <dbReference type="NCBI Taxonomy" id="2817059"/>
    <lineage>
        <taxon>Bacteria</taxon>
        <taxon>Pseudomonadati</taxon>
        <taxon>Bacteroidota</taxon>
        <taxon>Cytophagia</taxon>
        <taxon>Cytophagales</taxon>
        <taxon>Spirosomataceae</taxon>
        <taxon>Fibrella</taxon>
    </lineage>
</organism>
<dbReference type="InterPro" id="IPR047589">
    <property type="entry name" value="DUF11_rpt"/>
</dbReference>
<feature type="chain" id="PRO_5036691015" evidence="2">
    <location>
        <begin position="24"/>
        <end position="1747"/>
    </location>
</feature>
<protein>
    <submittedName>
        <fullName evidence="4">DUF11 domain-containing protein</fullName>
    </submittedName>
</protein>
<feature type="domain" description="DUF11" evidence="3">
    <location>
        <begin position="1462"/>
        <end position="1573"/>
    </location>
</feature>
<dbReference type="Proteomes" id="UP000664795">
    <property type="component" value="Unassembled WGS sequence"/>
</dbReference>
<feature type="compositionally biased region" description="Polar residues" evidence="1">
    <location>
        <begin position="1558"/>
        <end position="1572"/>
    </location>
</feature>
<feature type="region of interest" description="Disordered" evidence="1">
    <location>
        <begin position="1558"/>
        <end position="1580"/>
    </location>
</feature>
<dbReference type="NCBIfam" id="TIGR01451">
    <property type="entry name" value="B_ant_repeat"/>
    <property type="match status" value="1"/>
</dbReference>